<keyword evidence="2 6" id="KW-0812">Transmembrane</keyword>
<evidence type="ECO:0000256" key="4">
    <source>
        <dbReference type="ARBA" id="ARBA00023136"/>
    </source>
</evidence>
<dbReference type="Pfam" id="PF01061">
    <property type="entry name" value="ABC2_membrane"/>
    <property type="match status" value="1"/>
</dbReference>
<dbReference type="InterPro" id="IPR013525">
    <property type="entry name" value="ABC2_TM"/>
</dbReference>
<feature type="transmembrane region" description="Helical" evidence="6">
    <location>
        <begin position="146"/>
        <end position="167"/>
    </location>
</feature>
<keyword evidence="3 6" id="KW-1133">Transmembrane helix</keyword>
<feature type="transmembrane region" description="Helical" evidence="6">
    <location>
        <begin position="65"/>
        <end position="87"/>
    </location>
</feature>
<keyword evidence="5" id="KW-0046">Antibiotic resistance</keyword>
<evidence type="ECO:0000256" key="1">
    <source>
        <dbReference type="ARBA" id="ARBA00004141"/>
    </source>
</evidence>
<keyword evidence="6" id="KW-1003">Cell membrane</keyword>
<keyword evidence="6" id="KW-0813">Transport</keyword>
<evidence type="ECO:0000256" key="6">
    <source>
        <dbReference type="RuleBase" id="RU361157"/>
    </source>
</evidence>
<evidence type="ECO:0000259" key="7">
    <source>
        <dbReference type="PROSITE" id="PS51012"/>
    </source>
</evidence>
<comment type="caution">
    <text evidence="8">The sequence shown here is derived from an EMBL/GenBank/DDBJ whole genome shotgun (WGS) entry which is preliminary data.</text>
</comment>
<dbReference type="PANTHER" id="PTHR43229:SF2">
    <property type="entry name" value="NODULATION PROTEIN J"/>
    <property type="match status" value="1"/>
</dbReference>
<feature type="transmembrane region" description="Helical" evidence="6">
    <location>
        <begin position="232"/>
        <end position="250"/>
    </location>
</feature>
<reference evidence="8 9" key="1">
    <citation type="journal article" date="2019" name="Int. J. Syst. Evol. Microbiol.">
        <title>The Global Catalogue of Microorganisms (GCM) 10K type strain sequencing project: providing services to taxonomists for standard genome sequencing and annotation.</title>
        <authorList>
            <consortium name="The Broad Institute Genomics Platform"/>
            <consortium name="The Broad Institute Genome Sequencing Center for Infectious Disease"/>
            <person name="Wu L."/>
            <person name="Ma J."/>
        </authorList>
    </citation>
    <scope>NUCLEOTIDE SEQUENCE [LARGE SCALE GENOMIC DNA]</scope>
    <source>
        <strain evidence="8 9">JCM 10696</strain>
    </source>
</reference>
<dbReference type="PANTHER" id="PTHR43229">
    <property type="entry name" value="NODULATION PROTEIN J"/>
    <property type="match status" value="1"/>
</dbReference>
<gene>
    <name evidence="8" type="ORF">GCM10009550_52840</name>
</gene>
<dbReference type="InterPro" id="IPR000412">
    <property type="entry name" value="ABC_2_transport"/>
</dbReference>
<evidence type="ECO:0000313" key="9">
    <source>
        <dbReference type="Proteomes" id="UP001500665"/>
    </source>
</evidence>
<sequence length="257" mass="27062">MSTLAFAVRDSSTMIRRQLKALLRYPSMTVQLVITPVILLLLFVYVFGGTLGAGLGGGRGTYVDYVVPGILLMAVATAATGTAVMVATDMTEGIIARFRTMRIWRASVLTGHVVGAVVQQLLGMAVLIGVALAIGFDPNATALEWLAAAGLLTLFVVAITWLAVALGMKSPTPEAASNAPMPLILLPFLGSGFVPTDSMPTVLRWFAEYQPFTPIMETVRGLLLGTPIGDSAAIATAWCAGIAAVSYLWAKSIFNKA</sequence>
<keyword evidence="4 6" id="KW-0472">Membrane</keyword>
<feature type="transmembrane region" description="Helical" evidence="6">
    <location>
        <begin position="21"/>
        <end position="45"/>
    </location>
</feature>
<protein>
    <recommendedName>
        <fullName evidence="6">Transport permease protein</fullName>
    </recommendedName>
</protein>
<evidence type="ECO:0000313" key="8">
    <source>
        <dbReference type="EMBL" id="GAA0960955.1"/>
    </source>
</evidence>
<dbReference type="EMBL" id="BAAAHH010000025">
    <property type="protein sequence ID" value="GAA0960955.1"/>
    <property type="molecule type" value="Genomic_DNA"/>
</dbReference>
<feature type="transmembrane region" description="Helical" evidence="6">
    <location>
        <begin position="179"/>
        <end position="196"/>
    </location>
</feature>
<organism evidence="8 9">
    <name type="scientific">Actinocorallia libanotica</name>
    <dbReference type="NCBI Taxonomy" id="46162"/>
    <lineage>
        <taxon>Bacteria</taxon>
        <taxon>Bacillati</taxon>
        <taxon>Actinomycetota</taxon>
        <taxon>Actinomycetes</taxon>
        <taxon>Streptosporangiales</taxon>
        <taxon>Thermomonosporaceae</taxon>
        <taxon>Actinocorallia</taxon>
    </lineage>
</organism>
<accession>A0ABN1RP58</accession>
<dbReference type="Proteomes" id="UP001500665">
    <property type="component" value="Unassembled WGS sequence"/>
</dbReference>
<dbReference type="RefSeq" id="WP_344243662.1">
    <property type="nucleotide sequence ID" value="NZ_BAAAHH010000025.1"/>
</dbReference>
<dbReference type="PIRSF" id="PIRSF006648">
    <property type="entry name" value="DrrB"/>
    <property type="match status" value="1"/>
</dbReference>
<dbReference type="PROSITE" id="PS51012">
    <property type="entry name" value="ABC_TM2"/>
    <property type="match status" value="1"/>
</dbReference>
<dbReference type="InterPro" id="IPR047817">
    <property type="entry name" value="ABC2_TM_bact-type"/>
</dbReference>
<comment type="similarity">
    <text evidence="6">Belongs to the ABC-2 integral membrane protein family.</text>
</comment>
<feature type="transmembrane region" description="Helical" evidence="6">
    <location>
        <begin position="108"/>
        <end position="134"/>
    </location>
</feature>
<comment type="subcellular location">
    <subcellularLocation>
        <location evidence="6">Cell membrane</location>
        <topology evidence="6">Multi-pass membrane protein</topology>
    </subcellularLocation>
    <subcellularLocation>
        <location evidence="1">Membrane</location>
        <topology evidence="1">Multi-pass membrane protein</topology>
    </subcellularLocation>
</comment>
<evidence type="ECO:0000256" key="2">
    <source>
        <dbReference type="ARBA" id="ARBA00022692"/>
    </source>
</evidence>
<keyword evidence="9" id="KW-1185">Reference proteome</keyword>
<evidence type="ECO:0000256" key="5">
    <source>
        <dbReference type="ARBA" id="ARBA00023251"/>
    </source>
</evidence>
<proteinExistence type="inferred from homology"/>
<dbReference type="InterPro" id="IPR051784">
    <property type="entry name" value="Nod_factor_ABC_transporter"/>
</dbReference>
<name>A0ABN1RP58_9ACTN</name>
<feature type="domain" description="ABC transmembrane type-2" evidence="7">
    <location>
        <begin position="27"/>
        <end position="257"/>
    </location>
</feature>
<evidence type="ECO:0000256" key="3">
    <source>
        <dbReference type="ARBA" id="ARBA00022989"/>
    </source>
</evidence>